<keyword evidence="1" id="KW-0175">Coiled coil</keyword>
<protein>
    <submittedName>
        <fullName evidence="3">Uncharacterized protein</fullName>
    </submittedName>
</protein>
<feature type="transmembrane region" description="Helical" evidence="2">
    <location>
        <begin position="36"/>
        <end position="55"/>
    </location>
</feature>
<dbReference type="AlphaFoldDB" id="A0A7W9SQ22"/>
<feature type="coiled-coil region" evidence="1">
    <location>
        <begin position="245"/>
        <end position="272"/>
    </location>
</feature>
<feature type="transmembrane region" description="Helical" evidence="2">
    <location>
        <begin position="62"/>
        <end position="81"/>
    </location>
</feature>
<name>A0A7W9SQ22_ARMRO</name>
<evidence type="ECO:0000313" key="4">
    <source>
        <dbReference type="Proteomes" id="UP000520814"/>
    </source>
</evidence>
<keyword evidence="2" id="KW-0812">Transmembrane</keyword>
<dbReference type="EMBL" id="JACHGW010000002">
    <property type="protein sequence ID" value="MBB6050365.1"/>
    <property type="molecule type" value="Genomic_DNA"/>
</dbReference>
<keyword evidence="4" id="KW-1185">Reference proteome</keyword>
<dbReference type="Proteomes" id="UP000520814">
    <property type="component" value="Unassembled WGS sequence"/>
</dbReference>
<accession>A0A7W9SQ22</accession>
<gene>
    <name evidence="3" type="ORF">HNQ39_002156</name>
</gene>
<keyword evidence="2" id="KW-0472">Membrane</keyword>
<reference evidence="3 4" key="1">
    <citation type="submission" date="2020-08" db="EMBL/GenBank/DDBJ databases">
        <title>Genomic Encyclopedia of Type Strains, Phase IV (KMG-IV): sequencing the most valuable type-strain genomes for metagenomic binning, comparative biology and taxonomic classification.</title>
        <authorList>
            <person name="Goeker M."/>
        </authorList>
    </citation>
    <scope>NUCLEOTIDE SEQUENCE [LARGE SCALE GENOMIC DNA]</scope>
    <source>
        <strain evidence="3 4">DSM 23562</strain>
    </source>
</reference>
<keyword evidence="2" id="KW-1133">Transmembrane helix</keyword>
<evidence type="ECO:0000256" key="1">
    <source>
        <dbReference type="SAM" id="Coils"/>
    </source>
</evidence>
<proteinExistence type="predicted"/>
<evidence type="ECO:0000313" key="3">
    <source>
        <dbReference type="EMBL" id="MBB6050365.1"/>
    </source>
</evidence>
<dbReference type="RefSeq" id="WP_184195187.1">
    <property type="nucleotide sequence ID" value="NZ_JACHGW010000002.1"/>
</dbReference>
<evidence type="ECO:0000256" key="2">
    <source>
        <dbReference type="SAM" id="Phobius"/>
    </source>
</evidence>
<sequence length="272" mass="30111">MQVQVRELETGMARRVRAAQESLTVTVGEQKALEPIWSLFSLACAFLVVALYIVVCFRVGGAVALFLFLLTPGILLAAMHFPRALPARHVGAPTLRVLLAEPTLPRVERLYSEMLLVLLETPVQKPAPLKELLREVNTLVQTDRAMAAQQARLQAVIDPLALGHVAEEHRQLTARLTQETDPLTRTALTESLALCRERQEHLQALPLLLHRLEAQRELLGQGVALAHAALLRTRTAPLALTPPELTTLRARVRELTSESQALEEATRSLNEL</sequence>
<organism evidence="3 4">
    <name type="scientific">Armatimonas rosea</name>
    <dbReference type="NCBI Taxonomy" id="685828"/>
    <lineage>
        <taxon>Bacteria</taxon>
        <taxon>Bacillati</taxon>
        <taxon>Armatimonadota</taxon>
        <taxon>Armatimonadia</taxon>
        <taxon>Armatimonadales</taxon>
        <taxon>Armatimonadaceae</taxon>
        <taxon>Armatimonas</taxon>
    </lineage>
</organism>
<comment type="caution">
    <text evidence="3">The sequence shown here is derived from an EMBL/GenBank/DDBJ whole genome shotgun (WGS) entry which is preliminary data.</text>
</comment>